<dbReference type="KEGG" id="fme:FOMMEDRAFT_24552"/>
<accession>R7SF20</accession>
<proteinExistence type="predicted"/>
<evidence type="ECO:0000313" key="2">
    <source>
        <dbReference type="Proteomes" id="UP000053630"/>
    </source>
</evidence>
<organism evidence="1 2">
    <name type="scientific">Fomitiporia mediterranea (strain MF3/22)</name>
    <name type="common">Grapevine white-rot fungus</name>
    <dbReference type="NCBI Taxonomy" id="694068"/>
    <lineage>
        <taxon>Eukaryota</taxon>
        <taxon>Fungi</taxon>
        <taxon>Dikarya</taxon>
        <taxon>Basidiomycota</taxon>
        <taxon>Agaricomycotina</taxon>
        <taxon>Agaricomycetes</taxon>
        <taxon>Hymenochaetales</taxon>
        <taxon>Hymenochaetaceae</taxon>
        <taxon>Fomitiporia</taxon>
    </lineage>
</organism>
<sequence>MLCHRADYTVLQRKAHKQQSTSMLATTSRYDHSHGTLSLTPAVHDTVSNIGRSGRPLTPLLSLSIPSTSLSLFEPEPPRDTPLQLSIITQPTVLLIVRRSQSMQRARTNTALPVAQISSFNAPDLNPGAPLTLASHCRSVSISSIHLSTHANANAHTYTFSQSISQPVSQAQQQPLQLVQSYNPHTRVIQLVGTEQRLKRSDEDYIKRSENASILFRHECCLKKNKAEAARHTLESDSPSAYSSLYGCPSDIRTQRAVACAKWKWRTLLILRWVMRSDRKDRVNCRRGHNR</sequence>
<dbReference type="AlphaFoldDB" id="R7SF20"/>
<dbReference type="RefSeq" id="XP_007272421.1">
    <property type="nucleotide sequence ID" value="XM_007272359.1"/>
</dbReference>
<reference evidence="2" key="1">
    <citation type="journal article" date="2012" name="Science">
        <title>The Paleozoic origin of enzymatic lignin decomposition reconstructed from 31 fungal genomes.</title>
        <authorList>
            <person name="Floudas D."/>
            <person name="Binder M."/>
            <person name="Riley R."/>
            <person name="Barry K."/>
            <person name="Blanchette R.A."/>
            <person name="Henrissat B."/>
            <person name="Martinez A.T."/>
            <person name="Otillar R."/>
            <person name="Spatafora J.W."/>
            <person name="Yadav J.S."/>
            <person name="Aerts A."/>
            <person name="Benoit I."/>
            <person name="Boyd A."/>
            <person name="Carlson A."/>
            <person name="Copeland A."/>
            <person name="Coutinho P.M."/>
            <person name="de Vries R.P."/>
            <person name="Ferreira P."/>
            <person name="Findley K."/>
            <person name="Foster B."/>
            <person name="Gaskell J."/>
            <person name="Glotzer D."/>
            <person name="Gorecki P."/>
            <person name="Heitman J."/>
            <person name="Hesse C."/>
            <person name="Hori C."/>
            <person name="Igarashi K."/>
            <person name="Jurgens J.A."/>
            <person name="Kallen N."/>
            <person name="Kersten P."/>
            <person name="Kohler A."/>
            <person name="Kuees U."/>
            <person name="Kumar T.K.A."/>
            <person name="Kuo A."/>
            <person name="LaButti K."/>
            <person name="Larrondo L.F."/>
            <person name="Lindquist E."/>
            <person name="Ling A."/>
            <person name="Lombard V."/>
            <person name="Lucas S."/>
            <person name="Lundell T."/>
            <person name="Martin R."/>
            <person name="McLaughlin D.J."/>
            <person name="Morgenstern I."/>
            <person name="Morin E."/>
            <person name="Murat C."/>
            <person name="Nagy L.G."/>
            <person name="Nolan M."/>
            <person name="Ohm R.A."/>
            <person name="Patyshakuliyeva A."/>
            <person name="Rokas A."/>
            <person name="Ruiz-Duenas F.J."/>
            <person name="Sabat G."/>
            <person name="Salamov A."/>
            <person name="Samejima M."/>
            <person name="Schmutz J."/>
            <person name="Slot J.C."/>
            <person name="St John F."/>
            <person name="Stenlid J."/>
            <person name="Sun H."/>
            <person name="Sun S."/>
            <person name="Syed K."/>
            <person name="Tsang A."/>
            <person name="Wiebenga A."/>
            <person name="Young D."/>
            <person name="Pisabarro A."/>
            <person name="Eastwood D.C."/>
            <person name="Martin F."/>
            <person name="Cullen D."/>
            <person name="Grigoriev I.V."/>
            <person name="Hibbett D.S."/>
        </authorList>
    </citation>
    <scope>NUCLEOTIDE SEQUENCE [LARGE SCALE GENOMIC DNA]</scope>
    <source>
        <strain evidence="2">MF3/22</strain>
    </source>
</reference>
<keyword evidence="2" id="KW-1185">Reference proteome</keyword>
<dbReference type="EMBL" id="JH719130">
    <property type="protein sequence ID" value="EJC97316.1"/>
    <property type="molecule type" value="Genomic_DNA"/>
</dbReference>
<protein>
    <submittedName>
        <fullName evidence="1">Uncharacterized protein</fullName>
    </submittedName>
</protein>
<name>R7SF20_FOMME</name>
<dbReference type="GeneID" id="18678475"/>
<dbReference type="Proteomes" id="UP000053630">
    <property type="component" value="Unassembled WGS sequence"/>
</dbReference>
<gene>
    <name evidence="1" type="ORF">FOMMEDRAFT_24552</name>
</gene>
<evidence type="ECO:0000313" key="1">
    <source>
        <dbReference type="EMBL" id="EJC97316.1"/>
    </source>
</evidence>